<comment type="subunit">
    <text evidence="9">Forms a complex with TatC.</text>
</comment>
<dbReference type="GO" id="GO:0043953">
    <property type="term" value="P:protein transport by the Tat complex"/>
    <property type="evidence" value="ECO:0007669"/>
    <property type="project" value="UniProtKB-UniRule"/>
</dbReference>
<organism evidence="10 11">
    <name type="scientific">Cytobacillus firmus</name>
    <name type="common">Bacillus firmus</name>
    <dbReference type="NCBI Taxonomy" id="1399"/>
    <lineage>
        <taxon>Bacteria</taxon>
        <taxon>Bacillati</taxon>
        <taxon>Bacillota</taxon>
        <taxon>Bacilli</taxon>
        <taxon>Bacillales</taxon>
        <taxon>Bacillaceae</taxon>
        <taxon>Cytobacillus</taxon>
    </lineage>
</organism>
<evidence type="ECO:0000256" key="7">
    <source>
        <dbReference type="ARBA" id="ARBA00023010"/>
    </source>
</evidence>
<dbReference type="InterPro" id="IPR003369">
    <property type="entry name" value="TatA/B/E"/>
</dbReference>
<sequence>MLSNIGIPGLIIVLVLALIIFGPSKLPEIGRAFGTTLKEFKKSTRELVSDEQPEDKKKELL</sequence>
<keyword evidence="4 9" id="KW-0812">Transmembrane</keyword>
<comment type="similarity">
    <text evidence="9">Belongs to the TatA/E family.</text>
</comment>
<keyword evidence="5 9" id="KW-0653">Protein transport</keyword>
<dbReference type="RefSeq" id="WP_035326193.1">
    <property type="nucleotide sequence ID" value="NZ_CANMEA010000005.1"/>
</dbReference>
<dbReference type="GO" id="GO:0008320">
    <property type="term" value="F:protein transmembrane transporter activity"/>
    <property type="evidence" value="ECO:0007669"/>
    <property type="project" value="UniProtKB-UniRule"/>
</dbReference>
<evidence type="ECO:0000256" key="9">
    <source>
        <dbReference type="HAMAP-Rule" id="MF_00236"/>
    </source>
</evidence>
<dbReference type="Proteomes" id="UP001163104">
    <property type="component" value="Chromosome"/>
</dbReference>
<keyword evidence="6 9" id="KW-1133">Transmembrane helix</keyword>
<protein>
    <recommendedName>
        <fullName evidence="9">Sec-independent protein translocase protein TatA</fullName>
    </recommendedName>
</protein>
<evidence type="ECO:0000256" key="1">
    <source>
        <dbReference type="ARBA" id="ARBA00004162"/>
    </source>
</evidence>
<keyword evidence="7 9" id="KW-0811">Translocation</keyword>
<comment type="subcellular location">
    <subcellularLocation>
        <location evidence="1 9">Cell membrane</location>
        <topology evidence="1 9">Single-pass membrane protein</topology>
    </subcellularLocation>
</comment>
<dbReference type="PANTHER" id="PTHR42982:SF1">
    <property type="entry name" value="SEC-INDEPENDENT PROTEIN TRANSLOCASE PROTEIN TATA"/>
    <property type="match status" value="1"/>
</dbReference>
<dbReference type="HAMAP" id="MF_00236">
    <property type="entry name" value="TatA_E"/>
    <property type="match status" value="1"/>
</dbReference>
<proteinExistence type="inferred from homology"/>
<dbReference type="PANTHER" id="PTHR42982">
    <property type="entry name" value="SEC-INDEPENDENT PROTEIN TRANSLOCASE PROTEIN TATA"/>
    <property type="match status" value="1"/>
</dbReference>
<feature type="transmembrane region" description="Helical" evidence="9">
    <location>
        <begin position="6"/>
        <end position="23"/>
    </location>
</feature>
<keyword evidence="2 9" id="KW-0813">Transport</keyword>
<keyword evidence="8 9" id="KW-0472">Membrane</keyword>
<evidence type="ECO:0000256" key="8">
    <source>
        <dbReference type="ARBA" id="ARBA00023136"/>
    </source>
</evidence>
<dbReference type="GO" id="GO:0033281">
    <property type="term" value="C:TAT protein transport complex"/>
    <property type="evidence" value="ECO:0007669"/>
    <property type="project" value="UniProtKB-UniRule"/>
</dbReference>
<keyword evidence="3 9" id="KW-1003">Cell membrane</keyword>
<dbReference type="AlphaFoldDB" id="A0AA46PUC1"/>
<reference evidence="10" key="1">
    <citation type="submission" date="2022-10" db="EMBL/GenBank/DDBJ databases">
        <title>Mechanism of multi-heavy metal repair in Cytobacillus Firmus M7.</title>
        <authorList>
            <person name="Li X."/>
            <person name="Yu C."/>
        </authorList>
    </citation>
    <scope>NUCLEOTIDE SEQUENCE</scope>
    <source>
        <strain evidence="10">M7</strain>
    </source>
</reference>
<dbReference type="NCBIfam" id="NF011430">
    <property type="entry name" value="PRK14861.1"/>
    <property type="match status" value="1"/>
</dbReference>
<dbReference type="EMBL" id="CP107027">
    <property type="protein sequence ID" value="UYG97242.1"/>
    <property type="molecule type" value="Genomic_DNA"/>
</dbReference>
<dbReference type="PRINTS" id="PR01506">
    <property type="entry name" value="TATBPROTEIN"/>
</dbReference>
<evidence type="ECO:0000256" key="3">
    <source>
        <dbReference type="ARBA" id="ARBA00022475"/>
    </source>
</evidence>
<dbReference type="Gene3D" id="1.20.5.3310">
    <property type="match status" value="1"/>
</dbReference>
<evidence type="ECO:0000256" key="4">
    <source>
        <dbReference type="ARBA" id="ARBA00022692"/>
    </source>
</evidence>
<evidence type="ECO:0000256" key="5">
    <source>
        <dbReference type="ARBA" id="ARBA00022927"/>
    </source>
</evidence>
<evidence type="ECO:0000313" key="11">
    <source>
        <dbReference type="Proteomes" id="UP001163104"/>
    </source>
</evidence>
<dbReference type="Pfam" id="PF02416">
    <property type="entry name" value="TatA_B_E"/>
    <property type="match status" value="1"/>
</dbReference>
<comment type="function">
    <text evidence="9">Part of the twin-arginine translocation (Tat) system that transports large folded proteins containing a characteristic twin-arginine motif in their signal peptide across membranes. TatA could form the protein-conducting channel of the Tat system.</text>
</comment>
<dbReference type="NCBIfam" id="TIGR01411">
    <property type="entry name" value="tatAE"/>
    <property type="match status" value="1"/>
</dbReference>
<gene>
    <name evidence="9" type="primary">tatA</name>
    <name evidence="10" type="ORF">OD459_09615</name>
</gene>
<accession>A0AA46PUC1</accession>
<name>A0AA46PUC1_CYTFI</name>
<evidence type="ECO:0000313" key="10">
    <source>
        <dbReference type="EMBL" id="UYG97242.1"/>
    </source>
</evidence>
<evidence type="ECO:0000256" key="6">
    <source>
        <dbReference type="ARBA" id="ARBA00022989"/>
    </source>
</evidence>
<dbReference type="InterPro" id="IPR006312">
    <property type="entry name" value="TatA/E"/>
</dbReference>
<evidence type="ECO:0000256" key="2">
    <source>
        <dbReference type="ARBA" id="ARBA00022448"/>
    </source>
</evidence>